<dbReference type="EMBL" id="BGZK01001853">
    <property type="protein sequence ID" value="GBP87347.1"/>
    <property type="molecule type" value="Genomic_DNA"/>
</dbReference>
<evidence type="ECO:0000313" key="1">
    <source>
        <dbReference type="EMBL" id="GBP87347.1"/>
    </source>
</evidence>
<accession>A0A4C1ZL63</accession>
<reference evidence="1 2" key="1">
    <citation type="journal article" date="2019" name="Commun. Biol.">
        <title>The bagworm genome reveals a unique fibroin gene that provides high tensile strength.</title>
        <authorList>
            <person name="Kono N."/>
            <person name="Nakamura H."/>
            <person name="Ohtoshi R."/>
            <person name="Tomita M."/>
            <person name="Numata K."/>
            <person name="Arakawa K."/>
        </authorList>
    </citation>
    <scope>NUCLEOTIDE SEQUENCE [LARGE SCALE GENOMIC DNA]</scope>
</reference>
<dbReference type="Proteomes" id="UP000299102">
    <property type="component" value="Unassembled WGS sequence"/>
</dbReference>
<sequence length="156" mass="17404">MCASFSMQYCGMRRDRVLKPKVLRNAIDAESRGPAGRGRGAGARGVEQSRVIELINLTSVDEKANFQDAILATSIVLQAKPLFPLRGFKFDFCLSKMFSNSPRILSNCERSDRPPDYANAQGLNTGKTGNYVRLCALKRPKNKLFLRLNTFLTLNT</sequence>
<gene>
    <name evidence="1" type="ORF">EVAR_17492_1</name>
</gene>
<name>A0A4C1ZL63_EUMVA</name>
<comment type="caution">
    <text evidence="1">The sequence shown here is derived from an EMBL/GenBank/DDBJ whole genome shotgun (WGS) entry which is preliminary data.</text>
</comment>
<organism evidence="1 2">
    <name type="scientific">Eumeta variegata</name>
    <name type="common">Bagworm moth</name>
    <name type="synonym">Eumeta japonica</name>
    <dbReference type="NCBI Taxonomy" id="151549"/>
    <lineage>
        <taxon>Eukaryota</taxon>
        <taxon>Metazoa</taxon>
        <taxon>Ecdysozoa</taxon>
        <taxon>Arthropoda</taxon>
        <taxon>Hexapoda</taxon>
        <taxon>Insecta</taxon>
        <taxon>Pterygota</taxon>
        <taxon>Neoptera</taxon>
        <taxon>Endopterygota</taxon>
        <taxon>Lepidoptera</taxon>
        <taxon>Glossata</taxon>
        <taxon>Ditrysia</taxon>
        <taxon>Tineoidea</taxon>
        <taxon>Psychidae</taxon>
        <taxon>Oiketicinae</taxon>
        <taxon>Eumeta</taxon>
    </lineage>
</organism>
<keyword evidence="2" id="KW-1185">Reference proteome</keyword>
<proteinExistence type="predicted"/>
<dbReference type="AlphaFoldDB" id="A0A4C1ZL63"/>
<protein>
    <submittedName>
        <fullName evidence="1">Uncharacterized protein</fullName>
    </submittedName>
</protein>
<evidence type="ECO:0000313" key="2">
    <source>
        <dbReference type="Proteomes" id="UP000299102"/>
    </source>
</evidence>